<protein>
    <recommendedName>
        <fullName evidence="12">Leucine-rich repeat-containing N-terminal plant-type domain-containing protein</fullName>
    </recommendedName>
</protein>
<organism evidence="13 14">
    <name type="scientific">Malus baccata</name>
    <name type="common">Siberian crab apple</name>
    <name type="synonym">Pyrus baccata</name>
    <dbReference type="NCBI Taxonomy" id="106549"/>
    <lineage>
        <taxon>Eukaryota</taxon>
        <taxon>Viridiplantae</taxon>
        <taxon>Streptophyta</taxon>
        <taxon>Embryophyta</taxon>
        <taxon>Tracheophyta</taxon>
        <taxon>Spermatophyta</taxon>
        <taxon>Magnoliopsida</taxon>
        <taxon>eudicotyledons</taxon>
        <taxon>Gunneridae</taxon>
        <taxon>Pentapetalae</taxon>
        <taxon>rosids</taxon>
        <taxon>fabids</taxon>
        <taxon>Rosales</taxon>
        <taxon>Rosaceae</taxon>
        <taxon>Amygdaloideae</taxon>
        <taxon>Maleae</taxon>
        <taxon>Malus</taxon>
    </lineage>
</organism>
<dbReference type="PANTHER" id="PTHR48060:SF21">
    <property type="entry name" value="L DOMAIN-LIKE PROTEIN"/>
    <property type="match status" value="1"/>
</dbReference>
<dbReference type="FunFam" id="3.80.10.10:FF:000101">
    <property type="entry name" value="LRR receptor-like serine/threonine-protein kinase ERECTA"/>
    <property type="match status" value="1"/>
</dbReference>
<evidence type="ECO:0000256" key="8">
    <source>
        <dbReference type="ARBA" id="ARBA00022989"/>
    </source>
</evidence>
<name>A0A540NSL9_MALBA</name>
<evidence type="ECO:0000256" key="9">
    <source>
        <dbReference type="ARBA" id="ARBA00023136"/>
    </source>
</evidence>
<dbReference type="AlphaFoldDB" id="A0A540NSL9"/>
<dbReference type="SUPFAM" id="SSF52058">
    <property type="entry name" value="L domain-like"/>
    <property type="match status" value="1"/>
</dbReference>
<evidence type="ECO:0000259" key="12">
    <source>
        <dbReference type="Pfam" id="PF08263"/>
    </source>
</evidence>
<keyword evidence="8" id="KW-1133">Transmembrane helix</keyword>
<dbReference type="Proteomes" id="UP000315295">
    <property type="component" value="Unassembled WGS sequence"/>
</dbReference>
<feature type="domain" description="Leucine-rich repeat-containing N-terminal plant-type" evidence="12">
    <location>
        <begin position="47"/>
        <end position="89"/>
    </location>
</feature>
<keyword evidence="10" id="KW-0675">Receptor</keyword>
<dbReference type="EMBL" id="VIEB01000007">
    <property type="protein sequence ID" value="TQE14007.1"/>
    <property type="molecule type" value="Genomic_DNA"/>
</dbReference>
<evidence type="ECO:0000256" key="1">
    <source>
        <dbReference type="ARBA" id="ARBA00004479"/>
    </source>
</evidence>
<dbReference type="InterPro" id="IPR013210">
    <property type="entry name" value="LRR_N_plant-typ"/>
</dbReference>
<keyword evidence="2" id="KW-0433">Leucine-rich repeat</keyword>
<evidence type="ECO:0000256" key="7">
    <source>
        <dbReference type="ARBA" id="ARBA00022840"/>
    </source>
</evidence>
<evidence type="ECO:0000313" key="13">
    <source>
        <dbReference type="EMBL" id="TQE14007.1"/>
    </source>
</evidence>
<dbReference type="PANTHER" id="PTHR48060">
    <property type="entry name" value="DNA DAMAGE-REPAIR/TOLERATION PROTEIN DRT100"/>
    <property type="match status" value="1"/>
</dbReference>
<evidence type="ECO:0000256" key="6">
    <source>
        <dbReference type="ARBA" id="ARBA00022741"/>
    </source>
</evidence>
<evidence type="ECO:0000256" key="2">
    <source>
        <dbReference type="ARBA" id="ARBA00022614"/>
    </source>
</evidence>
<keyword evidence="6" id="KW-0547">Nucleotide-binding</keyword>
<keyword evidence="5" id="KW-0677">Repeat</keyword>
<evidence type="ECO:0000256" key="10">
    <source>
        <dbReference type="ARBA" id="ARBA00023170"/>
    </source>
</evidence>
<evidence type="ECO:0000313" key="14">
    <source>
        <dbReference type="Proteomes" id="UP000315295"/>
    </source>
</evidence>
<evidence type="ECO:0000256" key="5">
    <source>
        <dbReference type="ARBA" id="ARBA00022737"/>
    </source>
</evidence>
<sequence>MPRASSHSHLMHFSCSTQLPTRVETLGGICTRTHTSHALAIAHTNLSTDQSALLALKAHITSDPQNILTANWSSASNSDICNWVGVTCSARHHRVTALNLSYMGLAGVIPPHLGNLSFLVELGLGNNSFHGPLPQELSRLRRLKAINFGNNNFMGTIPSWFGSFPKLQTFKLLGNGFSGFIPAAIFNLSALEIIDLSSNQLSGTYVAPLPTT</sequence>
<keyword evidence="9" id="KW-0472">Membrane</keyword>
<gene>
    <name evidence="13" type="ORF">C1H46_000429</name>
</gene>
<evidence type="ECO:0000256" key="3">
    <source>
        <dbReference type="ARBA" id="ARBA00022692"/>
    </source>
</evidence>
<evidence type="ECO:0000256" key="4">
    <source>
        <dbReference type="ARBA" id="ARBA00022729"/>
    </source>
</evidence>
<evidence type="ECO:0000256" key="11">
    <source>
        <dbReference type="ARBA" id="ARBA00023180"/>
    </source>
</evidence>
<dbReference type="InterPro" id="IPR001611">
    <property type="entry name" value="Leu-rich_rpt"/>
</dbReference>
<accession>A0A540NSL9</accession>
<dbReference type="GO" id="GO:0005524">
    <property type="term" value="F:ATP binding"/>
    <property type="evidence" value="ECO:0007669"/>
    <property type="project" value="UniProtKB-KW"/>
</dbReference>
<dbReference type="Gene3D" id="3.80.10.10">
    <property type="entry name" value="Ribonuclease Inhibitor"/>
    <property type="match status" value="1"/>
</dbReference>
<keyword evidence="7" id="KW-0067">ATP-binding</keyword>
<dbReference type="STRING" id="106549.A0A540NSL9"/>
<dbReference type="GO" id="GO:0016020">
    <property type="term" value="C:membrane"/>
    <property type="evidence" value="ECO:0007669"/>
    <property type="project" value="UniProtKB-SubCell"/>
</dbReference>
<dbReference type="Pfam" id="PF08263">
    <property type="entry name" value="LRRNT_2"/>
    <property type="match status" value="1"/>
</dbReference>
<keyword evidence="3" id="KW-0812">Transmembrane</keyword>
<dbReference type="InterPro" id="IPR032675">
    <property type="entry name" value="LRR_dom_sf"/>
</dbReference>
<reference evidence="13 14" key="1">
    <citation type="journal article" date="2019" name="G3 (Bethesda)">
        <title>Sequencing of a Wild Apple (Malus baccata) Genome Unravels the Differences Between Cultivated and Wild Apple Species Regarding Disease Resistance and Cold Tolerance.</title>
        <authorList>
            <person name="Chen X."/>
        </authorList>
    </citation>
    <scope>NUCLEOTIDE SEQUENCE [LARGE SCALE GENOMIC DNA]</scope>
    <source>
        <strain evidence="14">cv. Shandingzi</strain>
        <tissue evidence="13">Leaves</tissue>
    </source>
</reference>
<keyword evidence="11" id="KW-0325">Glycoprotein</keyword>
<comment type="subcellular location">
    <subcellularLocation>
        <location evidence="1">Membrane</location>
        <topology evidence="1">Single-pass type I membrane protein</topology>
    </subcellularLocation>
</comment>
<comment type="caution">
    <text evidence="13">The sequence shown here is derived from an EMBL/GenBank/DDBJ whole genome shotgun (WGS) entry which is preliminary data.</text>
</comment>
<dbReference type="Pfam" id="PF13855">
    <property type="entry name" value="LRR_8"/>
    <property type="match status" value="1"/>
</dbReference>
<keyword evidence="14" id="KW-1185">Reference proteome</keyword>
<keyword evidence="4" id="KW-0732">Signal</keyword>
<proteinExistence type="predicted"/>
<dbReference type="InterPro" id="IPR053211">
    <property type="entry name" value="DNA_repair-toleration"/>
</dbReference>